<gene>
    <name evidence="1" type="ORF">HMPREF0519_2732</name>
</gene>
<dbReference type="PATRIC" id="fig|1423757.3.peg.585"/>
<dbReference type="EMBL" id="ACGP01000228">
    <property type="protein sequence ID" value="EEI23146.1"/>
    <property type="molecule type" value="Genomic_DNA"/>
</dbReference>
<dbReference type="Proteomes" id="UP000003752">
    <property type="component" value="Unassembled WGS sequence"/>
</dbReference>
<protein>
    <submittedName>
        <fullName evidence="1">Uncharacterized protein</fullName>
    </submittedName>
</protein>
<evidence type="ECO:0000313" key="2">
    <source>
        <dbReference type="Proteomes" id="UP000003752"/>
    </source>
</evidence>
<dbReference type="Gene3D" id="3.20.20.70">
    <property type="entry name" value="Aldolase class I"/>
    <property type="match status" value="1"/>
</dbReference>
<dbReference type="InterPro" id="IPR000887">
    <property type="entry name" value="Aldlse_KDPG_KHG"/>
</dbReference>
<dbReference type="SUPFAM" id="SSF51569">
    <property type="entry name" value="Aldolase"/>
    <property type="match status" value="1"/>
</dbReference>
<proteinExistence type="predicted"/>
<comment type="caution">
    <text evidence="1">The sequence shown here is derived from an EMBL/GenBank/DDBJ whole genome shotgun (WGS) entry which is preliminary data.</text>
</comment>
<accession>C0XNC1</accession>
<keyword evidence="2" id="KW-1185">Reference proteome</keyword>
<dbReference type="AlphaFoldDB" id="C0XNC1"/>
<reference evidence="1 2" key="1">
    <citation type="submission" date="2009-01" db="EMBL/GenBank/DDBJ databases">
        <authorList>
            <person name="Qin X."/>
            <person name="Bachman B."/>
            <person name="Battles P."/>
            <person name="Bell A."/>
            <person name="Bess C."/>
            <person name="Bickham C."/>
            <person name="Chaboub L."/>
            <person name="Chen D."/>
            <person name="Coyle M."/>
            <person name="Deiros D.R."/>
            <person name="Dinh H."/>
            <person name="Forbes L."/>
            <person name="Fowler G."/>
            <person name="Francisco L."/>
            <person name="Fu Q."/>
            <person name="Gubbala S."/>
            <person name="Hale W."/>
            <person name="Han Y."/>
            <person name="Hemphill L."/>
            <person name="Highlander S.K."/>
            <person name="Hirani K."/>
            <person name="Hogues M."/>
            <person name="Jackson L."/>
            <person name="Jakkamsetti A."/>
            <person name="Javaid M."/>
            <person name="Jiang H."/>
            <person name="Korchina V."/>
            <person name="Kovar C."/>
            <person name="Lara F."/>
            <person name="Lee S."/>
            <person name="Mata R."/>
            <person name="Mathew T."/>
            <person name="Moen C."/>
            <person name="Morales K."/>
            <person name="Munidasa M."/>
            <person name="Nazareth L."/>
            <person name="Ngo R."/>
            <person name="Nguyen L."/>
            <person name="Okwuonu G."/>
            <person name="Ongeri F."/>
            <person name="Patil S."/>
            <person name="Petrosino J."/>
            <person name="Pham C."/>
            <person name="Pham P."/>
            <person name="Pu L.-L."/>
            <person name="Puazo M."/>
            <person name="Raj R."/>
            <person name="Reid J."/>
            <person name="Rouhana J."/>
            <person name="Saada N."/>
            <person name="Shang Y."/>
            <person name="Simmons D."/>
            <person name="Thornton R."/>
            <person name="Warren J."/>
            <person name="Weissenberger G."/>
            <person name="Zhang J."/>
            <person name="Zhang L."/>
            <person name="Zhou C."/>
            <person name="Zhu D."/>
            <person name="Muzny D."/>
            <person name="Worley K."/>
            <person name="Gibbs R."/>
        </authorList>
    </citation>
    <scope>NUCLEOTIDE SEQUENCE [LARGE SCALE GENOMIC DNA]</scope>
    <source>
        <strain evidence="2">ATCC 8290 / DSM 20176 / CCUG 30140 / JCM 1155 / KCTC 3500 / NBRC 15886 / NCIMB 8040 / NRRL B-1843 / 9</strain>
    </source>
</reference>
<name>C0XNC1_LENH9</name>
<dbReference type="Pfam" id="PF01081">
    <property type="entry name" value="Aldolase"/>
    <property type="match status" value="1"/>
</dbReference>
<organism evidence="1 2">
    <name type="scientific">Lentilactobacillus hilgardii (strain ATCC 8290 / DSM 20176 / CCUG 30140 / JCM 1155 / KCTC 3500 / NBRC 15886 / NCIMB 8040 / NRRL B-1843 / 9)</name>
    <dbReference type="NCBI Taxonomy" id="1423757"/>
    <lineage>
        <taxon>Bacteria</taxon>
        <taxon>Bacillati</taxon>
        <taxon>Bacillota</taxon>
        <taxon>Bacilli</taxon>
        <taxon>Lactobacillales</taxon>
        <taxon>Lactobacillaceae</taxon>
        <taxon>Lentilactobacillus</taxon>
    </lineage>
</organism>
<dbReference type="InterPro" id="IPR013785">
    <property type="entry name" value="Aldolase_TIM"/>
</dbReference>
<dbReference type="GO" id="GO:0016829">
    <property type="term" value="F:lyase activity"/>
    <property type="evidence" value="ECO:0007669"/>
    <property type="project" value="InterPro"/>
</dbReference>
<dbReference type="HOGENOM" id="CLU_2916788_0_0_9"/>
<evidence type="ECO:0000313" key="1">
    <source>
        <dbReference type="EMBL" id="EEI23146.1"/>
    </source>
</evidence>
<dbReference type="RefSeq" id="WP_003636028.1">
    <property type="nucleotide sequence ID" value="NZ_GG669995.1"/>
</dbReference>
<sequence>MIKELHGSFPQMNTMPTGGVNLDNLQDWFAAVQFVQVQAVIWLPRVLSAIMIKLQRTPSHI</sequence>